<comment type="subcellular location">
    <subcellularLocation>
        <location evidence="1">Nucleus</location>
    </subcellularLocation>
</comment>
<keyword evidence="8" id="KW-0539">Nucleus</keyword>
<comment type="similarity">
    <text evidence="2">Belongs to the replication factor A protein 1 family.</text>
</comment>
<dbReference type="PANTHER" id="PTHR47165">
    <property type="entry name" value="OS03G0429900 PROTEIN"/>
    <property type="match status" value="1"/>
</dbReference>
<evidence type="ECO:0000313" key="11">
    <source>
        <dbReference type="EMBL" id="CAG9324305.1"/>
    </source>
</evidence>
<reference evidence="11" key="1">
    <citation type="submission" date="2021-09" db="EMBL/GenBank/DDBJ databases">
        <authorList>
            <consortium name="AG Swart"/>
            <person name="Singh M."/>
            <person name="Singh A."/>
            <person name="Seah K."/>
            <person name="Emmerich C."/>
        </authorList>
    </citation>
    <scope>NUCLEOTIDE SEQUENCE</scope>
    <source>
        <strain evidence="11">ATCC30299</strain>
    </source>
</reference>
<dbReference type="FunFam" id="2.40.50.140:FF:000090">
    <property type="entry name" value="Replication protein A subunit"/>
    <property type="match status" value="1"/>
</dbReference>
<sequence>MAQMLNKTNPTSSNKAANDYMPIRVLTTMSQDWVIKGRITMKSAIKNFSGNRPGKMFSIIIIDHEGTEIEGTFFNEGVDLFFDTIEQGKTYLFSGGYVKLASQQYRKVNNDYQISFDKKSAIVQTQDNGEIAAAKLTLVPLSELKNLPDKRTVDVCGVIVEVSDMAEFTSKKGDNLVKRNIKIMDQSMAMVDLALWGDDATKADWNVIDLEAFPVVVAAKVRISHFDGISLTTDRGISRVLIDPDDYLAIVRDLKEWKRNPRDSEILAENLTVKSEKKSSRQLKTIKEIKEYWENADPSTKEAFYNVRAFVGFIKRDDRQSMTYESCINKDKCKKKAILDSDGLYHCSSCNKAFNKPIPRYILTLRIHDSTESAYVTAFDDTAAQLLKISAEDLMEMMAIDEIGFDNVVSNALQKEWAFTIKAQSNSSDRGGARMKLVLASVREVNKMEAADRILEEITQAIHGNN</sequence>
<name>A0AAU9JLG1_9CILI</name>
<dbReference type="PANTHER" id="PTHR47165:SF4">
    <property type="entry name" value="OS03G0429900 PROTEIN"/>
    <property type="match status" value="1"/>
</dbReference>
<dbReference type="InterPro" id="IPR013955">
    <property type="entry name" value="Rep_factor-A_C"/>
</dbReference>
<proteinExistence type="inferred from homology"/>
<dbReference type="Pfam" id="PF16900">
    <property type="entry name" value="REPA_OB_2"/>
    <property type="match status" value="1"/>
</dbReference>
<feature type="domain" description="Replication factor A C-terminal" evidence="9">
    <location>
        <begin position="304"/>
        <end position="452"/>
    </location>
</feature>
<dbReference type="Proteomes" id="UP001162131">
    <property type="component" value="Unassembled WGS sequence"/>
</dbReference>
<dbReference type="InterPro" id="IPR012340">
    <property type="entry name" value="NA-bd_OB-fold"/>
</dbReference>
<evidence type="ECO:0000256" key="1">
    <source>
        <dbReference type="ARBA" id="ARBA00004123"/>
    </source>
</evidence>
<dbReference type="GO" id="GO:0003677">
    <property type="term" value="F:DNA binding"/>
    <property type="evidence" value="ECO:0007669"/>
    <property type="project" value="UniProtKB-KW"/>
</dbReference>
<keyword evidence="6" id="KW-0862">Zinc</keyword>
<dbReference type="InterPro" id="IPR047192">
    <property type="entry name" value="Euk_RPA1_DBD_C"/>
</dbReference>
<evidence type="ECO:0000259" key="10">
    <source>
        <dbReference type="Pfam" id="PF16900"/>
    </source>
</evidence>
<keyword evidence="12" id="KW-1185">Reference proteome</keyword>
<evidence type="ECO:0000259" key="9">
    <source>
        <dbReference type="Pfam" id="PF08646"/>
    </source>
</evidence>
<evidence type="ECO:0000256" key="7">
    <source>
        <dbReference type="ARBA" id="ARBA00023125"/>
    </source>
</evidence>
<dbReference type="GO" id="GO:0006260">
    <property type="term" value="P:DNA replication"/>
    <property type="evidence" value="ECO:0007669"/>
    <property type="project" value="UniProtKB-KW"/>
</dbReference>
<dbReference type="SUPFAM" id="SSF50249">
    <property type="entry name" value="Nucleic acid-binding proteins"/>
    <property type="match status" value="3"/>
</dbReference>
<keyword evidence="4" id="KW-0479">Metal-binding</keyword>
<keyword evidence="5" id="KW-0863">Zinc-finger</keyword>
<evidence type="ECO:0000256" key="2">
    <source>
        <dbReference type="ARBA" id="ARBA00005690"/>
    </source>
</evidence>
<dbReference type="Pfam" id="PF08646">
    <property type="entry name" value="Rep_fac-A_C"/>
    <property type="match status" value="1"/>
</dbReference>
<dbReference type="InterPro" id="IPR031657">
    <property type="entry name" value="REPA_OB_2"/>
</dbReference>
<evidence type="ECO:0000256" key="5">
    <source>
        <dbReference type="ARBA" id="ARBA00022771"/>
    </source>
</evidence>
<organism evidence="11 12">
    <name type="scientific">Blepharisma stoltei</name>
    <dbReference type="NCBI Taxonomy" id="1481888"/>
    <lineage>
        <taxon>Eukaryota</taxon>
        <taxon>Sar</taxon>
        <taxon>Alveolata</taxon>
        <taxon>Ciliophora</taxon>
        <taxon>Postciliodesmatophora</taxon>
        <taxon>Heterotrichea</taxon>
        <taxon>Heterotrichida</taxon>
        <taxon>Blepharismidae</taxon>
        <taxon>Blepharisma</taxon>
    </lineage>
</organism>
<dbReference type="CDD" id="cd04476">
    <property type="entry name" value="RPA1_DBD_C"/>
    <property type="match status" value="1"/>
</dbReference>
<gene>
    <name evidence="11" type="ORF">BSTOLATCC_MIC36099</name>
</gene>
<feature type="domain" description="Replication protein A OB" evidence="10">
    <location>
        <begin position="141"/>
        <end position="233"/>
    </location>
</feature>
<dbReference type="CDD" id="cd04474">
    <property type="entry name" value="RPA1_DBD_A"/>
    <property type="match status" value="1"/>
</dbReference>
<keyword evidence="7" id="KW-0238">DNA-binding</keyword>
<dbReference type="AlphaFoldDB" id="A0AAU9JLG1"/>
<evidence type="ECO:0000256" key="8">
    <source>
        <dbReference type="ARBA" id="ARBA00023242"/>
    </source>
</evidence>
<dbReference type="GO" id="GO:0008270">
    <property type="term" value="F:zinc ion binding"/>
    <property type="evidence" value="ECO:0007669"/>
    <property type="project" value="UniProtKB-KW"/>
</dbReference>
<accession>A0AAU9JLG1</accession>
<evidence type="ECO:0000256" key="4">
    <source>
        <dbReference type="ARBA" id="ARBA00022723"/>
    </source>
</evidence>
<evidence type="ECO:0000313" key="12">
    <source>
        <dbReference type="Proteomes" id="UP001162131"/>
    </source>
</evidence>
<dbReference type="EMBL" id="CAJZBQ010000036">
    <property type="protein sequence ID" value="CAG9324305.1"/>
    <property type="molecule type" value="Genomic_DNA"/>
</dbReference>
<dbReference type="FunFam" id="2.40.50.140:FF:000041">
    <property type="entry name" value="Replication protein A subunit"/>
    <property type="match status" value="1"/>
</dbReference>
<evidence type="ECO:0000256" key="6">
    <source>
        <dbReference type="ARBA" id="ARBA00022833"/>
    </source>
</evidence>
<comment type="caution">
    <text evidence="11">The sequence shown here is derived from an EMBL/GenBank/DDBJ whole genome shotgun (WGS) entry which is preliminary data.</text>
</comment>
<dbReference type="Gene3D" id="2.40.50.140">
    <property type="entry name" value="Nucleic acid-binding proteins"/>
    <property type="match status" value="3"/>
</dbReference>
<protein>
    <recommendedName>
        <fullName evidence="13">Replication protein A subunit</fullName>
    </recommendedName>
</protein>
<evidence type="ECO:0008006" key="13">
    <source>
        <dbReference type="Google" id="ProtNLM"/>
    </source>
</evidence>
<dbReference type="GO" id="GO:0005634">
    <property type="term" value="C:nucleus"/>
    <property type="evidence" value="ECO:0007669"/>
    <property type="project" value="UniProtKB-SubCell"/>
</dbReference>
<evidence type="ECO:0000256" key="3">
    <source>
        <dbReference type="ARBA" id="ARBA00022705"/>
    </source>
</evidence>
<keyword evidence="3" id="KW-0235">DNA replication</keyword>